<evidence type="ECO:0000313" key="14">
    <source>
        <dbReference type="EMBL" id="ADB36794.1"/>
    </source>
</evidence>
<evidence type="ECO:0000256" key="9">
    <source>
        <dbReference type="ARBA" id="ARBA00023012"/>
    </source>
</evidence>
<organism evidence="14 15">
    <name type="scientific">Spirosoma linguale (strain ATCC 33905 / DSM 74 / LMG 10896 / Claus 1)</name>
    <dbReference type="NCBI Taxonomy" id="504472"/>
    <lineage>
        <taxon>Bacteria</taxon>
        <taxon>Pseudomonadati</taxon>
        <taxon>Bacteroidota</taxon>
        <taxon>Cytophagia</taxon>
        <taxon>Cytophagales</taxon>
        <taxon>Cytophagaceae</taxon>
        <taxon>Spirosoma</taxon>
    </lineage>
</organism>
<keyword evidence="4" id="KW-0597">Phosphoprotein</keyword>
<evidence type="ECO:0000256" key="8">
    <source>
        <dbReference type="ARBA" id="ARBA00022989"/>
    </source>
</evidence>
<comment type="catalytic activity">
    <reaction evidence="1">
        <text>ATP + protein L-histidine = ADP + protein N-phospho-L-histidine.</text>
        <dbReference type="EC" id="2.7.13.3"/>
    </reaction>
</comment>
<dbReference type="STRING" id="504472.Slin_0731"/>
<dbReference type="AlphaFoldDB" id="D2QH28"/>
<evidence type="ECO:0000259" key="13">
    <source>
        <dbReference type="PROSITE" id="PS50885"/>
    </source>
</evidence>
<feature type="transmembrane region" description="Helical" evidence="11">
    <location>
        <begin position="6"/>
        <end position="30"/>
    </location>
</feature>
<dbReference type="PANTHER" id="PTHR45436">
    <property type="entry name" value="SENSOR HISTIDINE KINASE YKOH"/>
    <property type="match status" value="1"/>
</dbReference>
<comment type="subcellular location">
    <subcellularLocation>
        <location evidence="2">Membrane</location>
    </subcellularLocation>
</comment>
<protein>
    <recommendedName>
        <fullName evidence="3">histidine kinase</fullName>
        <ecNumber evidence="3">2.7.13.3</ecNumber>
    </recommendedName>
</protein>
<dbReference type="PROSITE" id="PS50885">
    <property type="entry name" value="HAMP"/>
    <property type="match status" value="1"/>
</dbReference>
<dbReference type="InterPro" id="IPR050428">
    <property type="entry name" value="TCS_sensor_his_kinase"/>
</dbReference>
<evidence type="ECO:0000256" key="7">
    <source>
        <dbReference type="ARBA" id="ARBA00022777"/>
    </source>
</evidence>
<dbReference type="GO" id="GO:0000155">
    <property type="term" value="F:phosphorelay sensor kinase activity"/>
    <property type="evidence" value="ECO:0007669"/>
    <property type="project" value="InterPro"/>
</dbReference>
<keyword evidence="5" id="KW-0808">Transferase</keyword>
<dbReference type="KEGG" id="sli:Slin_0731"/>
<sequence>MTLRNRLTSLFTAIVSGLLLLFCGVIYLVAERHRQYEFRERLEAEAVTSAELLFGPDTTGRQLYKLLDKNHMTVLDEEEIIIYDYRNRIVYESGTDYLTVSKSQLDQVRLAGRLYWRVGLREIIGVRYTQHNNRLVVLASGVDKYGFSKQRALALLLSIGWGLAVLIVFGSGLVYAGRALRPIRRIIRQIDTITASKLERRLAESTDADELTQLAQRFNRMLDRLEEAFRQQRTFVSHASHELRTPLTAITGQLEVALLAGDDLDELRATVQSVLEDVRDLNRLTNGLLSLANVSVDESAVAVGAVPLDELVWQVRADLLRLRPDYTVAVTFGELPNQQTALLVTGSESLLRTALFNLMENGGKFSPDHRVSVRLAIESDTIALTFHNQGPPIPAEELPEIFKPFQRGTNGRTVAGHGIGLSLTQRIVQLHRGRLTVTSNAAQGTFFRLDLPRSA</sequence>
<dbReference type="InterPro" id="IPR004358">
    <property type="entry name" value="Sig_transdc_His_kin-like_C"/>
</dbReference>
<feature type="domain" description="Histidine kinase" evidence="12">
    <location>
        <begin position="238"/>
        <end position="455"/>
    </location>
</feature>
<dbReference type="InterPro" id="IPR005467">
    <property type="entry name" value="His_kinase_dom"/>
</dbReference>
<dbReference type="Pfam" id="PF00672">
    <property type="entry name" value="HAMP"/>
    <property type="match status" value="1"/>
</dbReference>
<dbReference type="Gene3D" id="3.30.565.10">
    <property type="entry name" value="Histidine kinase-like ATPase, C-terminal domain"/>
    <property type="match status" value="1"/>
</dbReference>
<dbReference type="Pfam" id="PF00512">
    <property type="entry name" value="HisKA"/>
    <property type="match status" value="1"/>
</dbReference>
<dbReference type="PROSITE" id="PS50109">
    <property type="entry name" value="HIS_KIN"/>
    <property type="match status" value="1"/>
</dbReference>
<evidence type="ECO:0000259" key="12">
    <source>
        <dbReference type="PROSITE" id="PS50109"/>
    </source>
</evidence>
<keyword evidence="7 14" id="KW-0418">Kinase</keyword>
<dbReference type="InterPro" id="IPR003661">
    <property type="entry name" value="HisK_dim/P_dom"/>
</dbReference>
<dbReference type="SUPFAM" id="SSF47384">
    <property type="entry name" value="Homodimeric domain of signal transducing histidine kinase"/>
    <property type="match status" value="1"/>
</dbReference>
<dbReference type="SMART" id="SM00304">
    <property type="entry name" value="HAMP"/>
    <property type="match status" value="1"/>
</dbReference>
<dbReference type="SUPFAM" id="SSF158472">
    <property type="entry name" value="HAMP domain-like"/>
    <property type="match status" value="1"/>
</dbReference>
<dbReference type="HOGENOM" id="CLU_000445_89_6_10"/>
<keyword evidence="6 11" id="KW-0812">Transmembrane</keyword>
<gene>
    <name evidence="14" type="ordered locus">Slin_0731</name>
</gene>
<keyword evidence="15" id="KW-1185">Reference proteome</keyword>
<proteinExistence type="predicted"/>
<dbReference type="EC" id="2.7.13.3" evidence="3"/>
<evidence type="ECO:0000256" key="3">
    <source>
        <dbReference type="ARBA" id="ARBA00012438"/>
    </source>
</evidence>
<dbReference type="SMART" id="SM00388">
    <property type="entry name" value="HisKA"/>
    <property type="match status" value="1"/>
</dbReference>
<dbReference type="GO" id="GO:0005886">
    <property type="term" value="C:plasma membrane"/>
    <property type="evidence" value="ECO:0007669"/>
    <property type="project" value="TreeGrafter"/>
</dbReference>
<dbReference type="InterPro" id="IPR036097">
    <property type="entry name" value="HisK_dim/P_sf"/>
</dbReference>
<reference evidence="14 15" key="1">
    <citation type="journal article" date="2010" name="Stand. Genomic Sci.">
        <title>Complete genome sequence of Spirosoma linguale type strain (1).</title>
        <authorList>
            <person name="Lail K."/>
            <person name="Sikorski J."/>
            <person name="Saunders E."/>
            <person name="Lapidus A."/>
            <person name="Glavina Del Rio T."/>
            <person name="Copeland A."/>
            <person name="Tice H."/>
            <person name="Cheng J.-F."/>
            <person name="Lucas S."/>
            <person name="Nolan M."/>
            <person name="Bruce D."/>
            <person name="Goodwin L."/>
            <person name="Pitluck S."/>
            <person name="Ivanova N."/>
            <person name="Mavromatis K."/>
            <person name="Ovchinnikova G."/>
            <person name="Pati A."/>
            <person name="Chen A."/>
            <person name="Palaniappan K."/>
            <person name="Land M."/>
            <person name="Hauser L."/>
            <person name="Chang Y.-J."/>
            <person name="Jeffries C.D."/>
            <person name="Chain P."/>
            <person name="Brettin T."/>
            <person name="Detter J.C."/>
            <person name="Schuetze A."/>
            <person name="Rohde M."/>
            <person name="Tindall B.J."/>
            <person name="Goeker M."/>
            <person name="Bristow J."/>
            <person name="Eisen J.A."/>
            <person name="Markowitz V."/>
            <person name="Hugenholtz P."/>
            <person name="Kyrpides N.C."/>
            <person name="Klenk H.-P."/>
            <person name="Chen F."/>
        </authorList>
    </citation>
    <scope>NUCLEOTIDE SEQUENCE [LARGE SCALE GENOMIC DNA]</scope>
    <source>
        <strain evidence="15">ATCC 33905 / DSM 74 / LMG 10896 / Claus 1</strain>
    </source>
</reference>
<dbReference type="CDD" id="cd00082">
    <property type="entry name" value="HisKA"/>
    <property type="match status" value="1"/>
</dbReference>
<dbReference type="InterPro" id="IPR003594">
    <property type="entry name" value="HATPase_dom"/>
</dbReference>
<keyword evidence="9" id="KW-0902">Two-component regulatory system</keyword>
<feature type="transmembrane region" description="Helical" evidence="11">
    <location>
        <begin position="153"/>
        <end position="176"/>
    </location>
</feature>
<dbReference type="InterPro" id="IPR003660">
    <property type="entry name" value="HAMP_dom"/>
</dbReference>
<dbReference type="eggNOG" id="COG2205">
    <property type="taxonomic scope" value="Bacteria"/>
</dbReference>
<evidence type="ECO:0000313" key="15">
    <source>
        <dbReference type="Proteomes" id="UP000002028"/>
    </source>
</evidence>
<name>D2QH28_SPILD</name>
<dbReference type="Pfam" id="PF02518">
    <property type="entry name" value="HATPase_c"/>
    <property type="match status" value="1"/>
</dbReference>
<dbReference type="SUPFAM" id="SSF55874">
    <property type="entry name" value="ATPase domain of HSP90 chaperone/DNA topoisomerase II/histidine kinase"/>
    <property type="match status" value="1"/>
</dbReference>
<evidence type="ECO:0000256" key="1">
    <source>
        <dbReference type="ARBA" id="ARBA00000085"/>
    </source>
</evidence>
<dbReference type="PANTHER" id="PTHR45436:SF5">
    <property type="entry name" value="SENSOR HISTIDINE KINASE TRCS"/>
    <property type="match status" value="1"/>
</dbReference>
<dbReference type="EMBL" id="CP001769">
    <property type="protein sequence ID" value="ADB36794.1"/>
    <property type="molecule type" value="Genomic_DNA"/>
</dbReference>
<dbReference type="InterPro" id="IPR036890">
    <property type="entry name" value="HATPase_C_sf"/>
</dbReference>
<evidence type="ECO:0000256" key="6">
    <source>
        <dbReference type="ARBA" id="ARBA00022692"/>
    </source>
</evidence>
<evidence type="ECO:0000256" key="11">
    <source>
        <dbReference type="SAM" id="Phobius"/>
    </source>
</evidence>
<dbReference type="CDD" id="cd06225">
    <property type="entry name" value="HAMP"/>
    <property type="match status" value="1"/>
</dbReference>
<keyword evidence="8 11" id="KW-1133">Transmembrane helix</keyword>
<dbReference type="Gene3D" id="1.10.287.130">
    <property type="match status" value="1"/>
</dbReference>
<evidence type="ECO:0000256" key="10">
    <source>
        <dbReference type="ARBA" id="ARBA00023136"/>
    </source>
</evidence>
<accession>D2QH28</accession>
<evidence type="ECO:0000256" key="2">
    <source>
        <dbReference type="ARBA" id="ARBA00004370"/>
    </source>
</evidence>
<dbReference type="Gene3D" id="6.10.340.10">
    <property type="match status" value="1"/>
</dbReference>
<evidence type="ECO:0000256" key="4">
    <source>
        <dbReference type="ARBA" id="ARBA00022553"/>
    </source>
</evidence>
<evidence type="ECO:0000256" key="5">
    <source>
        <dbReference type="ARBA" id="ARBA00022679"/>
    </source>
</evidence>
<dbReference type="RefSeq" id="WP_012925346.1">
    <property type="nucleotide sequence ID" value="NC_013730.1"/>
</dbReference>
<dbReference type="SMART" id="SM00387">
    <property type="entry name" value="HATPase_c"/>
    <property type="match status" value="1"/>
</dbReference>
<dbReference type="PRINTS" id="PR00344">
    <property type="entry name" value="BCTRLSENSOR"/>
</dbReference>
<keyword evidence="10 11" id="KW-0472">Membrane</keyword>
<feature type="domain" description="HAMP" evidence="13">
    <location>
        <begin position="177"/>
        <end position="230"/>
    </location>
</feature>
<dbReference type="Proteomes" id="UP000002028">
    <property type="component" value="Chromosome"/>
</dbReference>